<dbReference type="AlphaFoldDB" id="A0A1F7UR38"/>
<dbReference type="InterPro" id="IPR015942">
    <property type="entry name" value="Asp/Glu/hydantoin_racemase"/>
</dbReference>
<evidence type="ECO:0000256" key="1">
    <source>
        <dbReference type="ARBA" id="ARBA00001602"/>
    </source>
</evidence>
<comment type="similarity">
    <text evidence="7">Belongs to the aspartate/glutamate racemases family.</text>
</comment>
<dbReference type="GO" id="GO:0008881">
    <property type="term" value="F:glutamate racemase activity"/>
    <property type="evidence" value="ECO:0007669"/>
    <property type="project" value="UniProtKB-UniRule"/>
</dbReference>
<evidence type="ECO:0000256" key="7">
    <source>
        <dbReference type="HAMAP-Rule" id="MF_00258"/>
    </source>
</evidence>
<keyword evidence="5 7" id="KW-0413">Isomerase</keyword>
<feature type="binding site" evidence="7">
    <location>
        <begin position="175"/>
        <end position="176"/>
    </location>
    <ligand>
        <name>substrate</name>
    </ligand>
</feature>
<dbReference type="InterPro" id="IPR033134">
    <property type="entry name" value="Asp/Glu_racemase_AS_2"/>
</dbReference>
<dbReference type="Proteomes" id="UP000176897">
    <property type="component" value="Unassembled WGS sequence"/>
</dbReference>
<dbReference type="EMBL" id="MGEJ01000014">
    <property type="protein sequence ID" value="OGL80137.1"/>
    <property type="molecule type" value="Genomic_DNA"/>
</dbReference>
<evidence type="ECO:0000256" key="4">
    <source>
        <dbReference type="ARBA" id="ARBA00022984"/>
    </source>
</evidence>
<comment type="catalytic activity">
    <reaction evidence="1 7">
        <text>L-glutamate = D-glutamate</text>
        <dbReference type="Rhea" id="RHEA:12813"/>
        <dbReference type="ChEBI" id="CHEBI:29985"/>
        <dbReference type="ChEBI" id="CHEBI:29986"/>
        <dbReference type="EC" id="5.1.1.3"/>
    </reaction>
</comment>
<dbReference type="InterPro" id="IPR018187">
    <property type="entry name" value="Asp/Glu_racemase_AS_1"/>
</dbReference>
<keyword evidence="6 7" id="KW-0961">Cell wall biogenesis/degradation</keyword>
<dbReference type="NCBIfam" id="TIGR00067">
    <property type="entry name" value="glut_race"/>
    <property type="match status" value="1"/>
</dbReference>
<dbReference type="PANTHER" id="PTHR21198:SF2">
    <property type="entry name" value="GLUTAMATE RACEMASE"/>
    <property type="match status" value="1"/>
</dbReference>
<dbReference type="PANTHER" id="PTHR21198">
    <property type="entry name" value="GLUTAMATE RACEMASE"/>
    <property type="match status" value="1"/>
</dbReference>
<protein>
    <recommendedName>
        <fullName evidence="2 7">Glutamate racemase</fullName>
        <ecNumber evidence="2 7">5.1.1.3</ecNumber>
    </recommendedName>
</protein>
<dbReference type="SUPFAM" id="SSF53681">
    <property type="entry name" value="Aspartate/glutamate racemase"/>
    <property type="match status" value="2"/>
</dbReference>
<evidence type="ECO:0000256" key="2">
    <source>
        <dbReference type="ARBA" id="ARBA00013090"/>
    </source>
</evidence>
<gene>
    <name evidence="7" type="primary">murI</name>
    <name evidence="8" type="ORF">A3B21_02050</name>
</gene>
<dbReference type="EC" id="5.1.1.3" evidence="2 7"/>
<sequence>MIGIFDSGLGGLTVAKEIMRALPGQKILYFGDTARTPYGNKSPEVVAQYAIENTKFLLRKKAKAIVVGCNTASAVAGLKLRKEFPKVPIFEVITPAVREALRVTRNGKIGVIGTRTTIGSGAYQKWCKMHTRECPLFVPLVEAGHLNHPTTHEIARHYLEPLKRAGIDTLILGCTHYPLLKPLIKSIMGNTVQLVDSAETVAREIANVKFKMQNVKLPKHEFYVSKKTPKFQEIAQNWLGHKIELREIRTKQDKD</sequence>
<feature type="binding site" evidence="7">
    <location>
        <begin position="70"/>
        <end position="71"/>
    </location>
    <ligand>
        <name>substrate</name>
    </ligand>
</feature>
<feature type="binding site" evidence="7">
    <location>
        <begin position="6"/>
        <end position="7"/>
    </location>
    <ligand>
        <name>substrate</name>
    </ligand>
</feature>
<dbReference type="UniPathway" id="UPA00219"/>
<dbReference type="InterPro" id="IPR004391">
    <property type="entry name" value="Glu_race"/>
</dbReference>
<evidence type="ECO:0000256" key="5">
    <source>
        <dbReference type="ARBA" id="ARBA00023235"/>
    </source>
</evidence>
<evidence type="ECO:0000313" key="9">
    <source>
        <dbReference type="Proteomes" id="UP000176897"/>
    </source>
</evidence>
<name>A0A1F7UR38_9BACT</name>
<dbReference type="GO" id="GO:0071555">
    <property type="term" value="P:cell wall organization"/>
    <property type="evidence" value="ECO:0007669"/>
    <property type="project" value="UniProtKB-KW"/>
</dbReference>
<keyword evidence="4 7" id="KW-0573">Peptidoglycan synthesis</keyword>
<comment type="function">
    <text evidence="7">Provides the (R)-glutamate required for cell wall biosynthesis.</text>
</comment>
<dbReference type="Gene3D" id="3.40.50.1860">
    <property type="match status" value="2"/>
</dbReference>
<accession>A0A1F7UR38</accession>
<feature type="active site" description="Proton donor/acceptor" evidence="7">
    <location>
        <position position="69"/>
    </location>
</feature>
<dbReference type="Pfam" id="PF01177">
    <property type="entry name" value="Asp_Glu_race"/>
    <property type="match status" value="1"/>
</dbReference>
<dbReference type="PROSITE" id="PS00923">
    <property type="entry name" value="ASP_GLU_RACEMASE_1"/>
    <property type="match status" value="1"/>
</dbReference>
<comment type="caution">
    <text evidence="8">The sequence shown here is derived from an EMBL/GenBank/DDBJ whole genome shotgun (WGS) entry which is preliminary data.</text>
</comment>
<comment type="pathway">
    <text evidence="7">Cell wall biogenesis; peptidoglycan biosynthesis.</text>
</comment>
<dbReference type="HAMAP" id="MF_00258">
    <property type="entry name" value="Glu_racemase"/>
    <property type="match status" value="1"/>
</dbReference>
<dbReference type="PROSITE" id="PS00924">
    <property type="entry name" value="ASP_GLU_RACEMASE_2"/>
    <property type="match status" value="1"/>
</dbReference>
<feature type="binding site" evidence="7">
    <location>
        <begin position="38"/>
        <end position="39"/>
    </location>
    <ligand>
        <name>substrate</name>
    </ligand>
</feature>
<dbReference type="InterPro" id="IPR001920">
    <property type="entry name" value="Asp/Glu_race"/>
</dbReference>
<keyword evidence="3 7" id="KW-0133">Cell shape</keyword>
<dbReference type="STRING" id="1802401.A3B21_02050"/>
<dbReference type="GO" id="GO:0009252">
    <property type="term" value="P:peptidoglycan biosynthetic process"/>
    <property type="evidence" value="ECO:0007669"/>
    <property type="project" value="UniProtKB-UniRule"/>
</dbReference>
<organism evidence="8 9">
    <name type="scientific">Candidatus Uhrbacteria bacterium RIFCSPLOWO2_01_FULL_47_24</name>
    <dbReference type="NCBI Taxonomy" id="1802401"/>
    <lineage>
        <taxon>Bacteria</taxon>
        <taxon>Candidatus Uhriibacteriota</taxon>
    </lineage>
</organism>
<evidence type="ECO:0000256" key="6">
    <source>
        <dbReference type="ARBA" id="ARBA00023316"/>
    </source>
</evidence>
<dbReference type="GO" id="GO:0008360">
    <property type="term" value="P:regulation of cell shape"/>
    <property type="evidence" value="ECO:0007669"/>
    <property type="project" value="UniProtKB-KW"/>
</dbReference>
<evidence type="ECO:0000256" key="3">
    <source>
        <dbReference type="ARBA" id="ARBA00022960"/>
    </source>
</evidence>
<evidence type="ECO:0000313" key="8">
    <source>
        <dbReference type="EMBL" id="OGL80137.1"/>
    </source>
</evidence>
<reference evidence="8 9" key="1">
    <citation type="journal article" date="2016" name="Nat. Commun.">
        <title>Thousands of microbial genomes shed light on interconnected biogeochemical processes in an aquifer system.</title>
        <authorList>
            <person name="Anantharaman K."/>
            <person name="Brown C.T."/>
            <person name="Hug L.A."/>
            <person name="Sharon I."/>
            <person name="Castelle C.J."/>
            <person name="Probst A.J."/>
            <person name="Thomas B.C."/>
            <person name="Singh A."/>
            <person name="Wilkins M.J."/>
            <person name="Karaoz U."/>
            <person name="Brodie E.L."/>
            <person name="Williams K.H."/>
            <person name="Hubbard S.S."/>
            <person name="Banfield J.F."/>
        </authorList>
    </citation>
    <scope>NUCLEOTIDE SEQUENCE [LARGE SCALE GENOMIC DNA]</scope>
</reference>
<dbReference type="FunFam" id="3.40.50.1860:FF:000001">
    <property type="entry name" value="Glutamate racemase"/>
    <property type="match status" value="1"/>
</dbReference>
<proteinExistence type="inferred from homology"/>
<feature type="active site" description="Proton donor/acceptor" evidence="7">
    <location>
        <position position="174"/>
    </location>
</feature>